<dbReference type="Proteomes" id="UP000243106">
    <property type="component" value="Unassembled WGS sequence"/>
</dbReference>
<protein>
    <submittedName>
        <fullName evidence="1">Uncharacterized protein</fullName>
    </submittedName>
</protein>
<sequence>MSVLVFADEEEVRLDFDVLSRFCSACEPAHVEEALCLAMEALARELALAEAGWRSNYALACVAALVKVKRLAILLGMTVLARCAGDCRICLLRGDVAATAATIARLMRLGETSLYALWTGEAAGA</sequence>
<evidence type="ECO:0000313" key="1">
    <source>
        <dbReference type="EMBL" id="SFQ01605.1"/>
    </source>
</evidence>
<dbReference type="AlphaFoldDB" id="A0A1I5V275"/>
<evidence type="ECO:0000313" key="2">
    <source>
        <dbReference type="Proteomes" id="UP000243106"/>
    </source>
</evidence>
<organism evidence="1 2">
    <name type="scientific">Roseivivax halotolerans</name>
    <dbReference type="NCBI Taxonomy" id="93684"/>
    <lineage>
        <taxon>Bacteria</taxon>
        <taxon>Pseudomonadati</taxon>
        <taxon>Pseudomonadota</taxon>
        <taxon>Alphaproteobacteria</taxon>
        <taxon>Rhodobacterales</taxon>
        <taxon>Roseobacteraceae</taxon>
        <taxon>Roseivivax</taxon>
    </lineage>
</organism>
<gene>
    <name evidence="1" type="ORF">SAMN05421853_101292</name>
</gene>
<name>A0A1I5V275_9RHOB</name>
<keyword evidence="2" id="KW-1185">Reference proteome</keyword>
<reference evidence="2" key="1">
    <citation type="submission" date="2016-10" db="EMBL/GenBank/DDBJ databases">
        <authorList>
            <person name="Varghese N."/>
            <person name="Submissions S."/>
        </authorList>
    </citation>
    <scope>NUCLEOTIDE SEQUENCE [LARGE SCALE GENOMIC DNA]</scope>
    <source>
        <strain evidence="2">JCM 10271</strain>
    </source>
</reference>
<proteinExistence type="predicted"/>
<dbReference type="EMBL" id="FOXV01000001">
    <property type="protein sequence ID" value="SFQ01605.1"/>
    <property type="molecule type" value="Genomic_DNA"/>
</dbReference>
<dbReference type="STRING" id="93684.SAMN05421853_101292"/>
<accession>A0A1I5V275</accession>